<feature type="region of interest" description="Disordered" evidence="2">
    <location>
        <begin position="523"/>
        <end position="542"/>
    </location>
</feature>
<feature type="region of interest" description="Disordered" evidence="2">
    <location>
        <begin position="376"/>
        <end position="505"/>
    </location>
</feature>
<comment type="caution">
    <text evidence="5">The sequence shown here is derived from an EMBL/GenBank/DDBJ whole genome shotgun (WGS) entry which is preliminary data.</text>
</comment>
<dbReference type="OrthoDB" id="9942939at2759"/>
<feature type="coiled-coil region" evidence="1">
    <location>
        <begin position="943"/>
        <end position="998"/>
    </location>
</feature>
<sequence>MVVQESSSLSSSSSSSGSSYESETNSEPEPEAAASKLELTISPLTEIPPSVKNILEKIDAAQLDRARKEVFKQLFVILDNVNRVCDRFKGDEGMDPEIEEQFFLSGTWAERKRRALLLDKVAILINASTAQGKDLKFVLESLKEWGEMLSEGKEQVGDTPTVQWVNDMETKLLTSLDYTEGCIMQLINLCTPLVEHRRKKRGKSIVPKTGMWRAWREKVAQKPQEAQPLSPEQMLEDESVTFSKTSELLTMLQEFVGSTLFNKAEVVVVKYIVTMVANLTKAFTLLTKQSHGLQAKYDTLASQESRKQEVQYVNLQKEVQVLNEKKASLEARVQSIEHKYKMLFIANEEMQKELHKVKEKAAVKTEPSLRDMKFGVRASYERKSQEDDKHLSRGKDANLSAEKLSWKSQANLAKSPSGKREAKVPDKKQLQRPLVERTEDTSDKRDTKLLDKKPALKASIERGEDTSNKQDTKLLDKKPALKVSTERGEDTSDKQKAQKAPVERTQDTVVKWDAVIPVEKQVETSGDLAGRRHEQPLDSEQTQAADKWDVNLLGGTQEVVEDVTGEWHEILPDEHELKADSEEEIERLPSPTELPYQGVSRKGKQRRKKESLCSGETHTKMPQSPISRSMLDPSTALYGFNSAILAYLEQKMEKLWKCPSPGKRQAERMLPKDPEAQRLYMALERKLEECFSKMKIKYSSSLEEQKLPRSLELTEEHDEEAKPPLEALPGIFIPGKEVPGPSIQLSDPDSPFLESRVPVISQWGLPAALLKEPNISAHFQFPKQWQQQWQQQQQEQWQEEEQEWFKKIQKEQQYQVQWQPPQPEEQLQQQLQGVKEKVEVEQLQQEEHQFEELQPQQEPLQEGQKEWQEEKQKQWKKQLEEQAEEQRLRQQQLEQQQRLYQQWQEEQQEKHEEQERLWRQQEEVQRLWQQQQEEQQRLWQQHEEEQQQQREQQEEHVKLWQQEEQEHEQQARHWQQQVEEHEEQLLLWQQEQEEHDLQLRQWQQQEVKQQEQEKHWQQQEEEQEEQLLLWQQEQEDHDLQLRQWQQQEVKQQEQERLWQQQWQEQLQQLHEQQELLQKQMQEEQYLIPRPKPVPRSREPGTLEHLTKQIPLRPRREIAKEEVPLYEYFKASTQQMVPTQSKVSLHSQTQSTEETSWLPTLAQKTKGKSLVPSSMSEKRYWVDVEAQRENLVLLGQATQKCRLPPHLHMQAKEVITETLHTDVERLALLFHKYISFCHLLHVRQTLMSRLEAARAVNDGAEVRNLYTYVERVDAYRKKVLQCWVAKQKTAEQARRHCLGKMISLFTQLRLSSELHLNSPSPLMIKTVDAMKKEFPSSAHARSKSPGYPSPLECVKKVRDFMHPAGVSEQVCDQIESVWRTDVISHSFPIVPKPPVSLLWSQAGFPDIPRFLELDVSSVRSKPLKSLQTRIQNLPRWKTYGHK</sequence>
<dbReference type="STRING" id="55544.A0A4D9DXU0"/>
<dbReference type="Proteomes" id="UP000297703">
    <property type="component" value="Unassembled WGS sequence"/>
</dbReference>
<keyword evidence="1" id="KW-0175">Coiled coil</keyword>
<feature type="compositionally biased region" description="Basic and acidic residues" evidence="2">
    <location>
        <begin position="376"/>
        <end position="396"/>
    </location>
</feature>
<feature type="domain" description="FAM186A/B C-terminal" evidence="3">
    <location>
        <begin position="1176"/>
        <end position="1413"/>
    </location>
</feature>
<dbReference type="PANTHER" id="PTHR33590">
    <property type="entry name" value="GLUTENIN, HIGH MOLECULAR WEIGHT SUBUNIT PW212-RELATED PROTEIN"/>
    <property type="match status" value="1"/>
</dbReference>
<dbReference type="Pfam" id="PF20870">
    <property type="entry name" value="FAM186A-B_N"/>
    <property type="match status" value="1"/>
</dbReference>
<organism evidence="5 6">
    <name type="scientific">Platysternon megacephalum</name>
    <name type="common">big-headed turtle</name>
    <dbReference type="NCBI Taxonomy" id="55544"/>
    <lineage>
        <taxon>Eukaryota</taxon>
        <taxon>Metazoa</taxon>
        <taxon>Chordata</taxon>
        <taxon>Craniata</taxon>
        <taxon>Vertebrata</taxon>
        <taxon>Euteleostomi</taxon>
        <taxon>Archelosauria</taxon>
        <taxon>Testudinata</taxon>
        <taxon>Testudines</taxon>
        <taxon>Cryptodira</taxon>
        <taxon>Durocryptodira</taxon>
        <taxon>Testudinoidea</taxon>
        <taxon>Platysternidae</taxon>
        <taxon>Platysternon</taxon>
    </lineage>
</organism>
<evidence type="ECO:0000313" key="5">
    <source>
        <dbReference type="EMBL" id="TFK02896.1"/>
    </source>
</evidence>
<evidence type="ECO:0000259" key="4">
    <source>
        <dbReference type="Pfam" id="PF20870"/>
    </source>
</evidence>
<name>A0A4D9DXU0_9SAUR</name>
<evidence type="ECO:0000259" key="3">
    <source>
        <dbReference type="Pfam" id="PF20865"/>
    </source>
</evidence>
<dbReference type="Pfam" id="PF20865">
    <property type="entry name" value="FAM186A-B_C"/>
    <property type="match status" value="1"/>
</dbReference>
<dbReference type="EMBL" id="QXTE01000170">
    <property type="protein sequence ID" value="TFK02896.1"/>
    <property type="molecule type" value="Genomic_DNA"/>
</dbReference>
<feature type="compositionally biased region" description="Basic and acidic residues" evidence="2">
    <location>
        <begin position="418"/>
        <end position="505"/>
    </location>
</feature>
<feature type="region of interest" description="Disordered" evidence="2">
    <location>
        <begin position="580"/>
        <end position="628"/>
    </location>
</feature>
<keyword evidence="6" id="KW-1185">Reference proteome</keyword>
<feature type="compositionally biased region" description="Low complexity" evidence="2">
    <location>
        <begin position="852"/>
        <end position="862"/>
    </location>
</feature>
<reference evidence="5 6" key="1">
    <citation type="submission" date="2019-04" db="EMBL/GenBank/DDBJ databases">
        <title>Draft genome of the big-headed turtle Platysternon megacephalum.</title>
        <authorList>
            <person name="Gong S."/>
        </authorList>
    </citation>
    <scope>NUCLEOTIDE SEQUENCE [LARGE SCALE GENOMIC DNA]</scope>
    <source>
        <strain evidence="5">DO16091913</strain>
        <tissue evidence="5">Muscle</tissue>
    </source>
</reference>
<feature type="domain" description="FAM186A/B N-terminal" evidence="4">
    <location>
        <begin position="45"/>
        <end position="291"/>
    </location>
</feature>
<reference evidence="5 6" key="2">
    <citation type="submission" date="2019-04" db="EMBL/GenBank/DDBJ databases">
        <title>The genome sequence of big-headed turtle.</title>
        <authorList>
            <person name="Gong S."/>
        </authorList>
    </citation>
    <scope>NUCLEOTIDE SEQUENCE [LARGE SCALE GENOMIC DNA]</scope>
    <source>
        <strain evidence="5">DO16091913</strain>
        <tissue evidence="5">Muscle</tissue>
    </source>
</reference>
<dbReference type="PANTHER" id="PTHR33590:SF1">
    <property type="entry name" value="PDZ DOMAIN-CONTAINING PROTEIN"/>
    <property type="match status" value="1"/>
</dbReference>
<feature type="compositionally biased region" description="Polar residues" evidence="2">
    <location>
        <begin position="614"/>
        <end position="627"/>
    </location>
</feature>
<evidence type="ECO:0000256" key="1">
    <source>
        <dbReference type="SAM" id="Coils"/>
    </source>
</evidence>
<gene>
    <name evidence="5" type="ORF">DR999_PMT14622</name>
</gene>
<dbReference type="InterPro" id="IPR049146">
    <property type="entry name" value="FAM186A_B_C"/>
</dbReference>
<feature type="region of interest" description="Disordered" evidence="2">
    <location>
        <begin position="848"/>
        <end position="869"/>
    </location>
</feature>
<evidence type="ECO:0000256" key="2">
    <source>
        <dbReference type="SAM" id="MobiDB-lite"/>
    </source>
</evidence>
<proteinExistence type="predicted"/>
<feature type="coiled-coil region" evidence="1">
    <location>
        <begin position="1059"/>
        <end position="1086"/>
    </location>
</feature>
<dbReference type="InterPro" id="IPR049144">
    <property type="entry name" value="FAM186A_B_N"/>
</dbReference>
<feature type="region of interest" description="Disordered" evidence="2">
    <location>
        <begin position="1"/>
        <end position="35"/>
    </location>
</feature>
<feature type="compositionally biased region" description="Low complexity" evidence="2">
    <location>
        <begin position="1"/>
        <end position="23"/>
    </location>
</feature>
<feature type="coiled-coil region" evidence="1">
    <location>
        <begin position="305"/>
        <end position="339"/>
    </location>
</feature>
<protein>
    <submittedName>
        <fullName evidence="5">Iporin</fullName>
    </submittedName>
</protein>
<evidence type="ECO:0000313" key="6">
    <source>
        <dbReference type="Proteomes" id="UP000297703"/>
    </source>
</evidence>
<accession>A0A4D9DXU0</accession>